<dbReference type="InterPro" id="IPR029044">
    <property type="entry name" value="Nucleotide-diphossugar_trans"/>
</dbReference>
<keyword evidence="10 12" id="KW-1133">Transmembrane helix</keyword>
<feature type="domain" description="Glycosyltransferase 2-like" evidence="13">
    <location>
        <begin position="187"/>
        <end position="380"/>
    </location>
</feature>
<comment type="pathway">
    <text evidence="2">Glycan metabolism; osmoregulated periplasmic glucan (OPG) biosynthesis.</text>
</comment>
<keyword evidence="7" id="KW-0328">Glycosyltransferase</keyword>
<proteinExistence type="inferred from homology"/>
<evidence type="ECO:0000313" key="14">
    <source>
        <dbReference type="EMBL" id="EAQ11920.1"/>
    </source>
</evidence>
<protein>
    <recommendedName>
        <fullName evidence="4">Glucans biosynthesis glucosyltransferase H</fullName>
    </recommendedName>
</protein>
<evidence type="ECO:0000256" key="12">
    <source>
        <dbReference type="SAM" id="Phobius"/>
    </source>
</evidence>
<evidence type="ECO:0000256" key="9">
    <source>
        <dbReference type="ARBA" id="ARBA00022692"/>
    </source>
</evidence>
<dbReference type="PANTHER" id="PTHR43867">
    <property type="entry name" value="CELLULOSE SYNTHASE CATALYTIC SUBUNIT A [UDP-FORMING]"/>
    <property type="match status" value="1"/>
</dbReference>
<dbReference type="RefSeq" id="WP_008330219.1">
    <property type="nucleotide sequence ID" value="NZ_CH902578.1"/>
</dbReference>
<feature type="transmembrane region" description="Helical" evidence="12">
    <location>
        <begin position="20"/>
        <end position="40"/>
    </location>
</feature>
<keyword evidence="11 12" id="KW-0472">Membrane</keyword>
<comment type="caution">
    <text evidence="14">The sequence shown here is derived from an EMBL/GenBank/DDBJ whole genome shotgun (WGS) entry which is preliminary data.</text>
</comment>
<dbReference type="InterPro" id="IPR050321">
    <property type="entry name" value="Glycosyltr_2/OpgH_subfam"/>
</dbReference>
<organism evidence="14 15">
    <name type="scientific">Maritimibacter alkaliphilus HTCC2654</name>
    <dbReference type="NCBI Taxonomy" id="314271"/>
    <lineage>
        <taxon>Bacteria</taxon>
        <taxon>Pseudomonadati</taxon>
        <taxon>Pseudomonadota</taxon>
        <taxon>Alphaproteobacteria</taxon>
        <taxon>Rhodobacterales</taxon>
        <taxon>Roseobacteraceae</taxon>
        <taxon>Maritimibacter</taxon>
    </lineage>
</organism>
<dbReference type="GO" id="GO:0005886">
    <property type="term" value="C:plasma membrane"/>
    <property type="evidence" value="ECO:0007669"/>
    <property type="project" value="UniProtKB-SubCell"/>
</dbReference>
<comment type="similarity">
    <text evidence="3">Belongs to the glycosyltransferase 2 family. OpgH subfamily.</text>
</comment>
<dbReference type="NCBIfam" id="NF003958">
    <property type="entry name" value="PRK05454.2-1"/>
    <property type="match status" value="1"/>
</dbReference>
<evidence type="ECO:0000256" key="6">
    <source>
        <dbReference type="ARBA" id="ARBA00022519"/>
    </source>
</evidence>
<reference evidence="14 15" key="1">
    <citation type="journal article" date="2010" name="J. Bacteriol.">
        <title>Genome sequences of Pelagibaca bermudensis HTCC2601T and Maritimibacter alkaliphilus HTCC2654T, the type strains of two marine Roseobacter genera.</title>
        <authorList>
            <person name="Thrash J.C."/>
            <person name="Cho J.C."/>
            <person name="Ferriera S."/>
            <person name="Johnson J."/>
            <person name="Vergin K.L."/>
            <person name="Giovannoni S.J."/>
        </authorList>
    </citation>
    <scope>NUCLEOTIDE SEQUENCE [LARGE SCALE GENOMIC DNA]</scope>
    <source>
        <strain evidence="14 15">HTCC2654</strain>
    </source>
</reference>
<evidence type="ECO:0000256" key="4">
    <source>
        <dbReference type="ARBA" id="ARBA00020585"/>
    </source>
</evidence>
<gene>
    <name evidence="14" type="ORF">RB2654_07556</name>
</gene>
<feature type="transmembrane region" description="Helical" evidence="12">
    <location>
        <begin position="362"/>
        <end position="385"/>
    </location>
</feature>
<dbReference type="SUPFAM" id="SSF53448">
    <property type="entry name" value="Nucleotide-diphospho-sugar transferases"/>
    <property type="match status" value="1"/>
</dbReference>
<dbReference type="OrthoDB" id="9775281at2"/>
<keyword evidence="8 14" id="KW-0808">Transferase</keyword>
<dbReference type="Pfam" id="PF13632">
    <property type="entry name" value="Glyco_trans_2_3"/>
    <property type="match status" value="1"/>
</dbReference>
<accession>A3VII9</accession>
<evidence type="ECO:0000259" key="13">
    <source>
        <dbReference type="Pfam" id="PF13632"/>
    </source>
</evidence>
<dbReference type="Gene3D" id="3.90.550.10">
    <property type="entry name" value="Spore Coat Polysaccharide Biosynthesis Protein SpsA, Chain A"/>
    <property type="match status" value="1"/>
</dbReference>
<feature type="transmembrane region" description="Helical" evidence="12">
    <location>
        <begin position="450"/>
        <end position="467"/>
    </location>
</feature>
<name>A3VII9_9RHOB</name>
<dbReference type="STRING" id="314271.RB2654_07556"/>
<evidence type="ECO:0000256" key="8">
    <source>
        <dbReference type="ARBA" id="ARBA00022679"/>
    </source>
</evidence>
<sequence length="598" mass="64292">MTPRTHLPPDPTTVRLRAVALGFTVLAAVSATVLVTDAALQDGFQIWDAIRSGLILVTTGWLAWGAALALMGLWPRKAQAAPALTTTPRTAVLVPICNEDPVSTFARIAAMDGSIRDAALDLDIVILSDTRSQDGQAAEQAAFRMLIAETQGAGRIFYRNRSDNRGRKAGNVEDFIRRSGGAYDYAVTLDADSLMSGAALREMIARMEADPGLGLLQTLPRIVGAQSFFGRAMQFASAFHGPVFTRGLERMQGATGPYWGHNAIVRVSAFAASCGLPELTGKPPFGGHILSHDYVEAALLARGGWKVKADSRIEGSYEEGPENVLAYAKRDRRWCQGNLQHIRLLAAPGLAGWSRYVFLQGIFAYLVSVLWALFLISTVAGTVFAPEPDYFPDAYQLFPVFPSDRTREITALVLGIVGLLIMPKVAILVKSIATGRARGFGGAARATGSVLFEILLTSLLAPIMLMFQTRAVLQVVTGQDGGWPSHARGEGALTLGQALRSSAWIEVTGLAALLATASFAPTLMLWLLPVTLPMIAAPVLISWSSQPVGGLHFGVPEERKVPRVVADYRAIHARWRAGIEDRKAPVTQAEPEGRHVPA</sequence>
<evidence type="ECO:0000256" key="10">
    <source>
        <dbReference type="ARBA" id="ARBA00022989"/>
    </source>
</evidence>
<dbReference type="NCBIfam" id="NF003959">
    <property type="entry name" value="PRK05454.2-2"/>
    <property type="match status" value="1"/>
</dbReference>
<evidence type="ECO:0000256" key="7">
    <source>
        <dbReference type="ARBA" id="ARBA00022676"/>
    </source>
</evidence>
<dbReference type="eggNOG" id="COG2943">
    <property type="taxonomic scope" value="Bacteria"/>
</dbReference>
<dbReference type="NCBIfam" id="NF003962">
    <property type="entry name" value="PRK05454.2-5"/>
    <property type="match status" value="1"/>
</dbReference>
<feature type="transmembrane region" description="Helical" evidence="12">
    <location>
        <begin position="409"/>
        <end position="429"/>
    </location>
</feature>
<keyword evidence="6" id="KW-0997">Cell inner membrane</keyword>
<keyword evidence="9 12" id="KW-0812">Transmembrane</keyword>
<evidence type="ECO:0000256" key="5">
    <source>
        <dbReference type="ARBA" id="ARBA00022475"/>
    </source>
</evidence>
<dbReference type="PANTHER" id="PTHR43867:SF5">
    <property type="entry name" value="GLUCANS BIOSYNTHESIS GLUCOSYLTRANSFERASE H"/>
    <property type="match status" value="1"/>
</dbReference>
<evidence type="ECO:0000256" key="2">
    <source>
        <dbReference type="ARBA" id="ARBA00005001"/>
    </source>
</evidence>
<evidence type="ECO:0000256" key="11">
    <source>
        <dbReference type="ARBA" id="ARBA00023136"/>
    </source>
</evidence>
<comment type="subcellular location">
    <subcellularLocation>
        <location evidence="1">Cell inner membrane</location>
        <topology evidence="1">Multi-pass membrane protein</topology>
    </subcellularLocation>
</comment>
<dbReference type="EMBL" id="AAMT01000011">
    <property type="protein sequence ID" value="EAQ11920.1"/>
    <property type="molecule type" value="Genomic_DNA"/>
</dbReference>
<keyword evidence="5" id="KW-1003">Cell membrane</keyword>
<dbReference type="GO" id="GO:0016758">
    <property type="term" value="F:hexosyltransferase activity"/>
    <property type="evidence" value="ECO:0007669"/>
    <property type="project" value="TreeGrafter"/>
</dbReference>
<dbReference type="HOGENOM" id="CLU_015730_1_0_5"/>
<dbReference type="Proteomes" id="UP000002931">
    <property type="component" value="Unassembled WGS sequence"/>
</dbReference>
<dbReference type="InterPro" id="IPR001173">
    <property type="entry name" value="Glyco_trans_2-like"/>
</dbReference>
<keyword evidence="15" id="KW-1185">Reference proteome</keyword>
<feature type="transmembrane region" description="Helical" evidence="12">
    <location>
        <begin position="52"/>
        <end position="74"/>
    </location>
</feature>
<dbReference type="AlphaFoldDB" id="A3VII9"/>
<evidence type="ECO:0000256" key="1">
    <source>
        <dbReference type="ARBA" id="ARBA00004429"/>
    </source>
</evidence>
<evidence type="ECO:0000256" key="3">
    <source>
        <dbReference type="ARBA" id="ARBA00009337"/>
    </source>
</evidence>
<evidence type="ECO:0000313" key="15">
    <source>
        <dbReference type="Proteomes" id="UP000002931"/>
    </source>
</evidence>